<dbReference type="InterPro" id="IPR027477">
    <property type="entry name" value="Succ_DH/fumarate_Rdtase_cat_sf"/>
</dbReference>
<evidence type="ECO:0000256" key="1">
    <source>
        <dbReference type="ARBA" id="ARBA00001974"/>
    </source>
</evidence>
<sequence>MNVKYDVLIVGTGVSGLYSALNLRTDLNILVITKSTITNTNTYLAQGGISTARNLEDIPLFIEDTMKAGKYKNKKEAVEILAKDSMCNIKAILDMGINLDRKNGELLYTREGAHSINRIVHHKDTSGKALADTLIEQAKRQKNITIWENTYLADILTASHICVGGIAIKEDRQINIHSKCVILATGGIGGLFNSSTNRRHITGDGISIAMKHNIAVKNLDYIQFHPTALYDAGDNSEKFLISEAVRGEGGKLYNTKGERFIDELLPRDVVSEAINKEIKKSSIPYVFLDISFLNSSYIKARFPSIYKECLSRDIDITKKPIPVCPAQHYFMGGIDVDLNSKTSIENLYAVGETSCTGVHGANRLASNSLLEGLVFSRRAALAINGLIDEIDIIRAIPPCIKSDINALKLEKQKSTINIFKRRVIGLNDELFSYR</sequence>
<feature type="domain" description="FAD-dependent oxidoreductase 2 FAD-binding" evidence="12">
    <location>
        <begin position="6"/>
        <end position="369"/>
    </location>
</feature>
<comment type="catalytic activity">
    <reaction evidence="11">
        <text>L-aspartate + O2 = iminosuccinate + H2O2</text>
        <dbReference type="Rhea" id="RHEA:25876"/>
        <dbReference type="ChEBI" id="CHEBI:15379"/>
        <dbReference type="ChEBI" id="CHEBI:16240"/>
        <dbReference type="ChEBI" id="CHEBI:29991"/>
        <dbReference type="ChEBI" id="CHEBI:77875"/>
        <dbReference type="EC" id="1.4.3.16"/>
    </reaction>
    <physiologicalReaction direction="left-to-right" evidence="11">
        <dbReference type="Rhea" id="RHEA:25877"/>
    </physiologicalReaction>
</comment>
<keyword evidence="6" id="KW-0285">Flavoprotein</keyword>
<evidence type="ECO:0000256" key="8">
    <source>
        <dbReference type="ARBA" id="ARBA00022827"/>
    </source>
</evidence>
<dbReference type="Proteomes" id="UP001208567">
    <property type="component" value="Unassembled WGS sequence"/>
</dbReference>
<dbReference type="PRINTS" id="PR00368">
    <property type="entry name" value="FADPNR"/>
</dbReference>
<evidence type="ECO:0000313" key="14">
    <source>
        <dbReference type="Proteomes" id="UP001208567"/>
    </source>
</evidence>
<evidence type="ECO:0000256" key="7">
    <source>
        <dbReference type="ARBA" id="ARBA00022642"/>
    </source>
</evidence>
<dbReference type="Gene3D" id="3.90.700.10">
    <property type="entry name" value="Succinate dehydrogenase/fumarate reductase flavoprotein, catalytic domain"/>
    <property type="match status" value="1"/>
</dbReference>
<comment type="similarity">
    <text evidence="3">Belongs to the FAD-dependent oxidoreductase 2 family. NadB subfamily.</text>
</comment>
<dbReference type="InterPro" id="IPR036188">
    <property type="entry name" value="FAD/NAD-bd_sf"/>
</dbReference>
<evidence type="ECO:0000259" key="12">
    <source>
        <dbReference type="Pfam" id="PF00890"/>
    </source>
</evidence>
<dbReference type="InterPro" id="IPR005288">
    <property type="entry name" value="NadB"/>
</dbReference>
<organism evidence="13 14">
    <name type="scientific">Clostridium omnivorum</name>
    <dbReference type="NCBI Taxonomy" id="1604902"/>
    <lineage>
        <taxon>Bacteria</taxon>
        <taxon>Bacillati</taxon>
        <taxon>Bacillota</taxon>
        <taxon>Clostridia</taxon>
        <taxon>Eubacteriales</taxon>
        <taxon>Clostridiaceae</taxon>
        <taxon>Clostridium</taxon>
    </lineage>
</organism>
<dbReference type="Pfam" id="PF00890">
    <property type="entry name" value="FAD_binding_2"/>
    <property type="match status" value="1"/>
</dbReference>
<evidence type="ECO:0000256" key="4">
    <source>
        <dbReference type="ARBA" id="ARBA00012173"/>
    </source>
</evidence>
<proteinExistence type="inferred from homology"/>
<gene>
    <name evidence="13" type="primary">nadB</name>
    <name evidence="13" type="ORF">bsdE14_14360</name>
</gene>
<comment type="pathway">
    <text evidence="2">Cofactor biosynthesis; NAD(+) biosynthesis; iminoaspartate from L-aspartate (oxidase route): step 1/1.</text>
</comment>
<evidence type="ECO:0000256" key="10">
    <source>
        <dbReference type="ARBA" id="ARBA00030386"/>
    </source>
</evidence>
<dbReference type="PANTHER" id="PTHR42716">
    <property type="entry name" value="L-ASPARTATE OXIDASE"/>
    <property type="match status" value="1"/>
</dbReference>
<keyword evidence="7" id="KW-0662">Pyridine nucleotide biosynthesis</keyword>
<reference evidence="13 14" key="1">
    <citation type="journal article" date="2024" name="Int. J. Syst. Evol. Microbiol.">
        <title>Clostridium omnivorum sp. nov., isolated from anoxic soil under the treatment of reductive soil disinfestation.</title>
        <authorList>
            <person name="Ueki A."/>
            <person name="Tonouchi A."/>
            <person name="Kaku N."/>
            <person name="Honma S."/>
            <person name="Ueki K."/>
        </authorList>
    </citation>
    <scope>NUCLEOTIDE SEQUENCE [LARGE SCALE GENOMIC DNA]</scope>
    <source>
        <strain evidence="13 14">E14</strain>
    </source>
</reference>
<keyword evidence="9" id="KW-0560">Oxidoreductase</keyword>
<protein>
    <recommendedName>
        <fullName evidence="5">L-aspartate oxidase</fullName>
        <ecNumber evidence="4">1.4.3.16</ecNumber>
    </recommendedName>
    <alternativeName>
        <fullName evidence="10">Quinolinate synthase B</fullName>
    </alternativeName>
</protein>
<dbReference type="NCBIfam" id="NF004820">
    <property type="entry name" value="PRK06175.1"/>
    <property type="match status" value="1"/>
</dbReference>
<evidence type="ECO:0000256" key="5">
    <source>
        <dbReference type="ARBA" id="ARBA00021901"/>
    </source>
</evidence>
<dbReference type="PANTHER" id="PTHR42716:SF2">
    <property type="entry name" value="L-ASPARTATE OXIDASE, CHLOROPLASTIC"/>
    <property type="match status" value="1"/>
</dbReference>
<comment type="caution">
    <text evidence="13">The sequence shown here is derived from an EMBL/GenBank/DDBJ whole genome shotgun (WGS) entry which is preliminary data.</text>
</comment>
<name>A0ABQ5N4A2_9CLOT</name>
<dbReference type="SUPFAM" id="SSF51905">
    <property type="entry name" value="FAD/NAD(P)-binding domain"/>
    <property type="match status" value="1"/>
</dbReference>
<evidence type="ECO:0000256" key="3">
    <source>
        <dbReference type="ARBA" id="ARBA00008562"/>
    </source>
</evidence>
<dbReference type="Gene3D" id="3.50.50.60">
    <property type="entry name" value="FAD/NAD(P)-binding domain"/>
    <property type="match status" value="1"/>
</dbReference>
<evidence type="ECO:0000256" key="6">
    <source>
        <dbReference type="ARBA" id="ARBA00022630"/>
    </source>
</evidence>
<accession>A0ABQ5N4A2</accession>
<dbReference type="InterPro" id="IPR003953">
    <property type="entry name" value="FAD-dep_OxRdtase_2_FAD-bd"/>
</dbReference>
<dbReference type="RefSeq" id="WP_264849294.1">
    <property type="nucleotide sequence ID" value="NZ_BRXR01000001.1"/>
</dbReference>
<comment type="cofactor">
    <cofactor evidence="1">
        <name>FAD</name>
        <dbReference type="ChEBI" id="CHEBI:57692"/>
    </cofactor>
</comment>
<evidence type="ECO:0000256" key="2">
    <source>
        <dbReference type="ARBA" id="ARBA00004950"/>
    </source>
</evidence>
<evidence type="ECO:0000256" key="9">
    <source>
        <dbReference type="ARBA" id="ARBA00023002"/>
    </source>
</evidence>
<dbReference type="EMBL" id="BRXR01000001">
    <property type="protein sequence ID" value="GLC30026.1"/>
    <property type="molecule type" value="Genomic_DNA"/>
</dbReference>
<evidence type="ECO:0000256" key="11">
    <source>
        <dbReference type="ARBA" id="ARBA00048305"/>
    </source>
</evidence>
<keyword evidence="14" id="KW-1185">Reference proteome</keyword>
<keyword evidence="8" id="KW-0274">FAD</keyword>
<evidence type="ECO:0000313" key="13">
    <source>
        <dbReference type="EMBL" id="GLC30026.1"/>
    </source>
</evidence>
<dbReference type="SUPFAM" id="SSF56425">
    <property type="entry name" value="Succinate dehydrogenase/fumarate reductase flavoprotein, catalytic domain"/>
    <property type="match status" value="1"/>
</dbReference>
<dbReference type="EC" id="1.4.3.16" evidence="4"/>